<dbReference type="InterPro" id="IPR043519">
    <property type="entry name" value="NT_sf"/>
</dbReference>
<dbReference type="Proteomes" id="UP000269352">
    <property type="component" value="Unassembled WGS sequence"/>
</dbReference>
<dbReference type="AlphaFoldDB" id="A0A388TC14"/>
<evidence type="ECO:0000313" key="3">
    <source>
        <dbReference type="Proteomes" id="UP000269352"/>
    </source>
</evidence>
<dbReference type="GO" id="GO:0016740">
    <property type="term" value="F:transferase activity"/>
    <property type="evidence" value="ECO:0007669"/>
    <property type="project" value="UniProtKB-KW"/>
</dbReference>
<dbReference type="InterPro" id="IPR052548">
    <property type="entry name" value="Type_VII_TA_antitoxin"/>
</dbReference>
<dbReference type="EMBL" id="BGZN01000009">
    <property type="protein sequence ID" value="GBR73303.1"/>
    <property type="molecule type" value="Genomic_DNA"/>
</dbReference>
<dbReference type="PANTHER" id="PTHR33933:SF1">
    <property type="entry name" value="PROTEIN ADENYLYLTRANSFERASE MNTA-RELATED"/>
    <property type="match status" value="1"/>
</dbReference>
<dbReference type="SUPFAM" id="SSF81301">
    <property type="entry name" value="Nucleotidyltransferase"/>
    <property type="match status" value="1"/>
</dbReference>
<evidence type="ECO:0000259" key="1">
    <source>
        <dbReference type="Pfam" id="PF18765"/>
    </source>
</evidence>
<dbReference type="CDD" id="cd05403">
    <property type="entry name" value="NT_KNTase_like"/>
    <property type="match status" value="1"/>
</dbReference>
<dbReference type="Pfam" id="PF18765">
    <property type="entry name" value="Polbeta"/>
    <property type="match status" value="1"/>
</dbReference>
<name>A0A388TC14_TERA1</name>
<dbReference type="InterPro" id="IPR041633">
    <property type="entry name" value="Polbeta"/>
</dbReference>
<proteinExistence type="predicted"/>
<dbReference type="Gene3D" id="3.30.460.10">
    <property type="entry name" value="Beta Polymerase, domain 2"/>
    <property type="match status" value="1"/>
</dbReference>
<sequence>MTNRHKEDAKNIAVNDEILAVRDSILKSVSAERIYLFGSYAYGAPNAYSDYDFYVVLSDDSKLKPLEAMQKIERDFSGEIRKPVDFLANYKTRFKERSAFPTLERKIAREGILLYGAN</sequence>
<gene>
    <name evidence="2" type="ORF">NO1_0705</name>
</gene>
<organism evidence="2 3">
    <name type="scientific">Termititenax aidoneus</name>
    <dbReference type="NCBI Taxonomy" id="2218524"/>
    <lineage>
        <taxon>Bacteria</taxon>
        <taxon>Bacillati</taxon>
        <taxon>Candidatus Margulisiibacteriota</taxon>
        <taxon>Candidatus Termititenacia</taxon>
        <taxon>Candidatus Termititenacales</taxon>
        <taxon>Candidatus Termititenacaceae</taxon>
        <taxon>Candidatus Termititenax</taxon>
    </lineage>
</organism>
<protein>
    <submittedName>
        <fullName evidence="2">Nucleotidyltransferases</fullName>
    </submittedName>
</protein>
<accession>A0A388TC14</accession>
<reference evidence="2 3" key="1">
    <citation type="journal article" date="2019" name="ISME J.">
        <title>Genome analyses of uncultured TG2/ZB3 bacteria in 'Margulisbacteria' specifically attached to ectosymbiotic spirochetes of protists in the termite gut.</title>
        <authorList>
            <person name="Utami Y.D."/>
            <person name="Kuwahara H."/>
            <person name="Igai K."/>
            <person name="Murakami T."/>
            <person name="Sugaya K."/>
            <person name="Morikawa T."/>
            <person name="Nagura Y."/>
            <person name="Yuki M."/>
            <person name="Deevong P."/>
            <person name="Inoue T."/>
            <person name="Kihara K."/>
            <person name="Lo N."/>
            <person name="Yamada A."/>
            <person name="Ohkuma M."/>
            <person name="Hongoh Y."/>
        </authorList>
    </citation>
    <scope>NUCLEOTIDE SEQUENCE [LARGE SCALE GENOMIC DNA]</scope>
    <source>
        <strain evidence="2">NkOx7-01</strain>
    </source>
</reference>
<keyword evidence="3" id="KW-1185">Reference proteome</keyword>
<feature type="domain" description="Polymerase beta nucleotidyltransferase" evidence="1">
    <location>
        <begin position="30"/>
        <end position="117"/>
    </location>
</feature>
<comment type="caution">
    <text evidence="2">The sequence shown here is derived from an EMBL/GenBank/DDBJ whole genome shotgun (WGS) entry which is preliminary data.</text>
</comment>
<evidence type="ECO:0000313" key="2">
    <source>
        <dbReference type="EMBL" id="GBR73303.1"/>
    </source>
</evidence>
<dbReference type="PANTHER" id="PTHR33933">
    <property type="entry name" value="NUCLEOTIDYLTRANSFERASE"/>
    <property type="match status" value="1"/>
</dbReference>